<evidence type="ECO:0000256" key="1">
    <source>
        <dbReference type="ARBA" id="ARBA00004123"/>
    </source>
</evidence>
<evidence type="ECO:0000256" key="7">
    <source>
        <dbReference type="ARBA" id="ARBA00023204"/>
    </source>
</evidence>
<gene>
    <name evidence="15" type="primary">EAF1</name>
    <name evidence="15" type="ORF">FIM1_1304</name>
</gene>
<evidence type="ECO:0000256" key="11">
    <source>
        <dbReference type="ARBA" id="ARBA00032084"/>
    </source>
</evidence>
<proteinExistence type="inferred from homology"/>
<dbReference type="PROSITE" id="PS51204">
    <property type="entry name" value="HSA"/>
    <property type="match status" value="1"/>
</dbReference>
<dbReference type="Pfam" id="PF13921">
    <property type="entry name" value="Myb_DNA-bind_6"/>
    <property type="match status" value="1"/>
</dbReference>
<dbReference type="PROSITE" id="PS50090">
    <property type="entry name" value="MYB_LIKE"/>
    <property type="match status" value="1"/>
</dbReference>
<feature type="compositionally biased region" description="Low complexity" evidence="12">
    <location>
        <begin position="132"/>
        <end position="165"/>
    </location>
</feature>
<comment type="subcellular location">
    <subcellularLocation>
        <location evidence="1">Nucleus</location>
    </subcellularLocation>
</comment>
<reference evidence="15 16" key="1">
    <citation type="submission" date="2016-03" db="EMBL/GenBank/DDBJ databases">
        <title>How can Kluyveromyces marxianus grow so fast - potential evolutionary course in Saccharomyces Complex revealed by comparative genomics.</title>
        <authorList>
            <person name="Mo W."/>
            <person name="Lu W."/>
            <person name="Yang X."/>
            <person name="Qi J."/>
            <person name="Lv H."/>
        </authorList>
    </citation>
    <scope>NUCLEOTIDE SEQUENCE [LARGE SCALE GENOMIC DNA]</scope>
    <source>
        <strain evidence="15 16">FIM1</strain>
    </source>
</reference>
<dbReference type="InterPro" id="IPR014012">
    <property type="entry name" value="HSA_dom"/>
</dbReference>
<dbReference type="SUPFAM" id="SSF46689">
    <property type="entry name" value="Homeodomain-like"/>
    <property type="match status" value="1"/>
</dbReference>
<feature type="compositionally biased region" description="Basic and acidic residues" evidence="12">
    <location>
        <begin position="208"/>
        <end position="217"/>
    </location>
</feature>
<dbReference type="Proteomes" id="UP000422736">
    <property type="component" value="Chromosome 2"/>
</dbReference>
<accession>A0ABX6EQQ7</accession>
<keyword evidence="6" id="KW-0804">Transcription</keyword>
<feature type="compositionally biased region" description="Polar residues" evidence="12">
    <location>
        <begin position="975"/>
        <end position="984"/>
    </location>
</feature>
<feature type="region of interest" description="Disordered" evidence="12">
    <location>
        <begin position="64"/>
        <end position="256"/>
    </location>
</feature>
<comment type="function">
    <text evidence="9">Component of the NuA4 histone acetyltransferase complex which is involved in transcriptional activation of selected genes principally by acetylation of nucleosomal histone H4 and H2A. The NuA4 complex is also involved in DNA repair.</text>
</comment>
<feature type="compositionally biased region" description="Polar residues" evidence="12">
    <location>
        <begin position="166"/>
        <end position="187"/>
    </location>
</feature>
<keyword evidence="7" id="KW-0234">DNA repair</keyword>
<keyword evidence="16" id="KW-1185">Reference proteome</keyword>
<dbReference type="Pfam" id="PF07529">
    <property type="entry name" value="HSA"/>
    <property type="match status" value="1"/>
</dbReference>
<feature type="region of interest" description="Disordered" evidence="12">
    <location>
        <begin position="480"/>
        <end position="515"/>
    </location>
</feature>
<feature type="compositionally biased region" description="Polar residues" evidence="12">
    <location>
        <begin position="233"/>
        <end position="249"/>
    </location>
</feature>
<dbReference type="SMART" id="SM00573">
    <property type="entry name" value="HSA"/>
    <property type="match status" value="1"/>
</dbReference>
<sequence>MSSLKRGSNGSQGSQEQLLEERRNLLVQLFCISHISELKSIENHERIGKEIQQFLEQHDLARGKPVDIGSLPKFRPRDPVNDKKLNRSKCPSPAETKRELKKRSKDSTPNSNDDHEMDSQPLPPSTNRPVSRIQSQQTTFQSFRQVPQPQGSKQPQQAQLQQQIPNNRSVSPTQKVTAPSDKTSNVVVESRTAKKQIAYAEAQSKPSSSEKHSRDEQGENGTPQEMVKRQKIESTATNSSVSTARNESTIELPPNPYSHMIEMSQLHADPTPIQIKEPQPFIIDSILENLSTEERKTYCDNDINVKETVYMITKENVPTKLAKAMPIQEIKYVSQTLPLLRLIPQSQKALTTDLINTALNEGRITVVASRIEELRRLNLWSLRQPKKFIDPITANKPVTHANVLLEEAKWMREDFRESLNYKIAMCTEIAQSISDYWTYGKICCVKRKPISDTANKTEHVNSSQDIEVKIQTDGLENTDMQISNSSQNEPGSNAKDDAAVNHPADPIVDNTEESAGVEDMEIEQQVQEEEPSIDISKLLKRTDPQDEIPTPSLPIVSAEEYLSKKTKPRFRAYVDISSLSTLGAAISKSVRVYEGLDEENLKSRKSLPFEPVSKAIAPVDDDHFMKLVEKQLIEEEPSLVPLSKRRGMFYGNRRSHYLRPPVAPSLRYLKFRTPTIWLPEDDQELVKNINQYAYNWDLISSQMSNRHKRMYVSNIERRTPWQCFERFVQLNEKFNIADMKGPRAHNAQVWLYEAHKLQQQQKRRISPLGVGSESIQRGHRRLRWASMFEAMRKCIKKRENAPRPNPSQPRKPLDVKNMSVPTPQEMSELKAQRDDALRRDMQIKRAAKQRMQMAQMQAGKLPLTAASSPNLPAISNGSSKELKNKSRQSTPQSAPPLGEKTKVTSQQLPPRNVKPSNEREIIEGYAKKILLQKPNFTPELALIAAENIYRNVTLPEQGRARSEAASSSNNRVSEIKNTSPTPQEILQRAQKHD</sequence>
<feature type="domain" description="Myb-like" evidence="13">
    <location>
        <begin position="677"/>
        <end position="731"/>
    </location>
</feature>
<evidence type="ECO:0000256" key="5">
    <source>
        <dbReference type="ARBA" id="ARBA00022853"/>
    </source>
</evidence>
<dbReference type="InterPro" id="IPR001005">
    <property type="entry name" value="SANT/Myb"/>
</dbReference>
<dbReference type="InterPro" id="IPR009057">
    <property type="entry name" value="Homeodomain-like_sf"/>
</dbReference>
<dbReference type="Gene3D" id="1.10.10.60">
    <property type="entry name" value="Homeodomain-like"/>
    <property type="match status" value="1"/>
</dbReference>
<keyword evidence="5" id="KW-0156">Chromatin regulator</keyword>
<dbReference type="SMART" id="SM00717">
    <property type="entry name" value="SANT"/>
    <property type="match status" value="1"/>
</dbReference>
<feature type="compositionally biased region" description="Basic and acidic residues" evidence="12">
    <location>
        <begin position="75"/>
        <end position="85"/>
    </location>
</feature>
<keyword evidence="8" id="KW-0539">Nucleus</keyword>
<dbReference type="PANTHER" id="PTHR46459">
    <property type="entry name" value="E1A-BINDING PROTEIN P400-RELATED"/>
    <property type="match status" value="1"/>
</dbReference>
<evidence type="ECO:0000256" key="3">
    <source>
        <dbReference type="ARBA" id="ARBA00018561"/>
    </source>
</evidence>
<keyword evidence="6" id="KW-0805">Transcription regulation</keyword>
<evidence type="ECO:0000256" key="9">
    <source>
        <dbReference type="ARBA" id="ARBA00025178"/>
    </source>
</evidence>
<evidence type="ECO:0000259" key="14">
    <source>
        <dbReference type="PROSITE" id="PS51204"/>
    </source>
</evidence>
<feature type="region of interest" description="Disordered" evidence="12">
    <location>
        <begin position="796"/>
        <end position="835"/>
    </location>
</feature>
<reference evidence="15 16" key="2">
    <citation type="submission" date="2019-11" db="EMBL/GenBank/DDBJ databases">
        <authorList>
            <person name="Lu H."/>
        </authorList>
    </citation>
    <scope>NUCLEOTIDE SEQUENCE [LARGE SCALE GENOMIC DNA]</scope>
    <source>
        <strain evidence="15 16">FIM1</strain>
    </source>
</reference>
<evidence type="ECO:0000256" key="8">
    <source>
        <dbReference type="ARBA" id="ARBA00023242"/>
    </source>
</evidence>
<comment type="similarity">
    <text evidence="2">Belongs to the EAF1 family.</text>
</comment>
<name>A0ABX6EQQ7_KLUMA</name>
<feature type="region of interest" description="Disordered" evidence="12">
    <location>
        <begin position="864"/>
        <end position="919"/>
    </location>
</feature>
<dbReference type="PANTHER" id="PTHR46459:SF1">
    <property type="entry name" value="E1A-BINDING PROTEIN P400"/>
    <property type="match status" value="1"/>
</dbReference>
<feature type="compositionally biased region" description="Polar residues" evidence="12">
    <location>
        <begin position="865"/>
        <end position="879"/>
    </location>
</feature>
<dbReference type="CDD" id="cd00167">
    <property type="entry name" value="SANT"/>
    <property type="match status" value="1"/>
</dbReference>
<feature type="domain" description="HSA" evidence="14">
    <location>
        <begin position="388"/>
        <end position="471"/>
    </location>
</feature>
<feature type="compositionally biased region" description="Low complexity" evidence="12">
    <location>
        <begin position="963"/>
        <end position="972"/>
    </location>
</feature>
<dbReference type="EMBL" id="CP015055">
    <property type="protein sequence ID" value="QGN14640.1"/>
    <property type="molecule type" value="Genomic_DNA"/>
</dbReference>
<evidence type="ECO:0000313" key="16">
    <source>
        <dbReference type="Proteomes" id="UP000422736"/>
    </source>
</evidence>
<evidence type="ECO:0000256" key="6">
    <source>
        <dbReference type="ARBA" id="ARBA00023015"/>
    </source>
</evidence>
<evidence type="ECO:0000256" key="12">
    <source>
        <dbReference type="SAM" id="MobiDB-lite"/>
    </source>
</evidence>
<evidence type="ECO:0000256" key="2">
    <source>
        <dbReference type="ARBA" id="ARBA00008913"/>
    </source>
</evidence>
<evidence type="ECO:0000313" key="15">
    <source>
        <dbReference type="EMBL" id="QGN14640.1"/>
    </source>
</evidence>
<feature type="region of interest" description="Disordered" evidence="12">
    <location>
        <begin position="957"/>
        <end position="993"/>
    </location>
</feature>
<protein>
    <recommendedName>
        <fullName evidence="3">Chromatin modification-related protein EAF1</fullName>
    </recommendedName>
    <alternativeName>
        <fullName evidence="11">ESA1-associated factor 1</fullName>
    </alternativeName>
    <alternativeName>
        <fullName evidence="10">Vacuolar import and degradation protein 21</fullName>
    </alternativeName>
</protein>
<evidence type="ECO:0000259" key="13">
    <source>
        <dbReference type="PROSITE" id="PS50090"/>
    </source>
</evidence>
<organism evidence="15 16">
    <name type="scientific">Kluyveromyces marxianus</name>
    <name type="common">Yeast</name>
    <name type="synonym">Candida kefyr</name>
    <dbReference type="NCBI Taxonomy" id="4911"/>
    <lineage>
        <taxon>Eukaryota</taxon>
        <taxon>Fungi</taxon>
        <taxon>Dikarya</taxon>
        <taxon>Ascomycota</taxon>
        <taxon>Saccharomycotina</taxon>
        <taxon>Saccharomycetes</taxon>
        <taxon>Saccharomycetales</taxon>
        <taxon>Saccharomycetaceae</taxon>
        <taxon>Kluyveromyces</taxon>
    </lineage>
</organism>
<evidence type="ECO:0000256" key="10">
    <source>
        <dbReference type="ARBA" id="ARBA00029670"/>
    </source>
</evidence>
<feature type="compositionally biased region" description="Polar residues" evidence="12">
    <location>
        <begin position="480"/>
        <end position="491"/>
    </location>
</feature>
<evidence type="ECO:0000256" key="4">
    <source>
        <dbReference type="ARBA" id="ARBA00022763"/>
    </source>
</evidence>
<keyword evidence="4" id="KW-0227">DNA damage</keyword>